<dbReference type="RefSeq" id="XP_024343052.1">
    <property type="nucleotide sequence ID" value="XM_024483069.1"/>
</dbReference>
<dbReference type="InterPro" id="IPR036063">
    <property type="entry name" value="Smr_dom_sf"/>
</dbReference>
<organism evidence="2 3">
    <name type="scientific">Postia placenta MAD-698-R-SB12</name>
    <dbReference type="NCBI Taxonomy" id="670580"/>
    <lineage>
        <taxon>Eukaryota</taxon>
        <taxon>Fungi</taxon>
        <taxon>Dikarya</taxon>
        <taxon>Basidiomycota</taxon>
        <taxon>Agaricomycotina</taxon>
        <taxon>Agaricomycetes</taxon>
        <taxon>Polyporales</taxon>
        <taxon>Adustoporiaceae</taxon>
        <taxon>Rhodonia</taxon>
    </lineage>
</organism>
<dbReference type="GeneID" id="36328018"/>
<proteinExistence type="predicted"/>
<dbReference type="SUPFAM" id="SSF160443">
    <property type="entry name" value="SMR domain-like"/>
    <property type="match status" value="1"/>
</dbReference>
<evidence type="ECO:0000313" key="3">
    <source>
        <dbReference type="Proteomes" id="UP000194127"/>
    </source>
</evidence>
<reference evidence="2 3" key="1">
    <citation type="submission" date="2017-04" db="EMBL/GenBank/DDBJ databases">
        <title>Genome Sequence of the Model Brown-Rot Fungus Postia placenta SB12.</title>
        <authorList>
            <consortium name="DOE Joint Genome Institute"/>
            <person name="Gaskell J."/>
            <person name="Kersten P."/>
            <person name="Larrondo L.F."/>
            <person name="Canessa P."/>
            <person name="Martinez D."/>
            <person name="Hibbett D."/>
            <person name="Schmoll M."/>
            <person name="Kubicek C.P."/>
            <person name="Martinez A.T."/>
            <person name="Yadav J."/>
            <person name="Master E."/>
            <person name="Magnuson J.K."/>
            <person name="James T."/>
            <person name="Yaver D."/>
            <person name="Berka R."/>
            <person name="Labutti K."/>
            <person name="Lipzen A."/>
            <person name="Aerts A."/>
            <person name="Barry K."/>
            <person name="Henrissat B."/>
            <person name="Blanchette R."/>
            <person name="Grigoriev I."/>
            <person name="Cullen D."/>
        </authorList>
    </citation>
    <scope>NUCLEOTIDE SEQUENCE [LARGE SCALE GENOMIC DNA]</scope>
    <source>
        <strain evidence="2 3">MAD-698-R-SB12</strain>
    </source>
</reference>
<protein>
    <recommendedName>
        <fullName evidence="1">Smr domain-containing protein</fullName>
    </recommendedName>
</protein>
<feature type="non-terminal residue" evidence="2">
    <location>
        <position position="1"/>
    </location>
</feature>
<dbReference type="Gene3D" id="3.30.1370.110">
    <property type="match status" value="1"/>
</dbReference>
<gene>
    <name evidence="2" type="ORF">POSPLADRAFT_1089221</name>
</gene>
<dbReference type="OrthoDB" id="3231855at2759"/>
<dbReference type="SMART" id="SM00463">
    <property type="entry name" value="SMR"/>
    <property type="match status" value="1"/>
</dbReference>
<name>A0A1X6NC82_9APHY</name>
<dbReference type="AlphaFoldDB" id="A0A1X6NC82"/>
<feature type="domain" description="Smr" evidence="1">
    <location>
        <begin position="39"/>
        <end position="115"/>
    </location>
</feature>
<feature type="non-terminal residue" evidence="2">
    <location>
        <position position="118"/>
    </location>
</feature>
<dbReference type="InterPro" id="IPR002625">
    <property type="entry name" value="Smr_dom"/>
</dbReference>
<sequence>AEHAANMAQMHERDRARYNAMASKWFFAENNEDNGHDVVDLHGQSVREAIKHTGRATVNAVRWGEETLTIIVGKGQHSDNGVARLKPAVKQYLRTQGWLHQNDPTNAGRIVVDLSAGR</sequence>
<evidence type="ECO:0000259" key="1">
    <source>
        <dbReference type="PROSITE" id="PS50828"/>
    </source>
</evidence>
<dbReference type="PANTHER" id="PTHR47417:SF1">
    <property type="entry name" value="SMR DOMAIN-CONTAINING PROTEIN YPL199C"/>
    <property type="match status" value="1"/>
</dbReference>
<accession>A0A1X6NC82</accession>
<dbReference type="Pfam" id="PF01713">
    <property type="entry name" value="Smr"/>
    <property type="match status" value="1"/>
</dbReference>
<dbReference type="PROSITE" id="PS50828">
    <property type="entry name" value="SMR"/>
    <property type="match status" value="1"/>
</dbReference>
<keyword evidence="3" id="KW-1185">Reference proteome</keyword>
<dbReference type="STRING" id="670580.A0A1X6NC82"/>
<dbReference type="Proteomes" id="UP000194127">
    <property type="component" value="Unassembled WGS sequence"/>
</dbReference>
<evidence type="ECO:0000313" key="2">
    <source>
        <dbReference type="EMBL" id="OSX66258.1"/>
    </source>
</evidence>
<dbReference type="InterPro" id="IPR053020">
    <property type="entry name" value="Smr_domain_protein"/>
</dbReference>
<dbReference type="EMBL" id="KZ110592">
    <property type="protein sequence ID" value="OSX66258.1"/>
    <property type="molecule type" value="Genomic_DNA"/>
</dbReference>
<dbReference type="PANTHER" id="PTHR47417">
    <property type="entry name" value="SMR DOMAIN-CONTAINING PROTEIN YPL199C"/>
    <property type="match status" value="1"/>
</dbReference>